<reference evidence="1" key="1">
    <citation type="submission" date="2021-06" db="EMBL/GenBank/DDBJ databases">
        <authorList>
            <person name="Kallberg Y."/>
            <person name="Tangrot J."/>
            <person name="Rosling A."/>
        </authorList>
    </citation>
    <scope>NUCLEOTIDE SEQUENCE</scope>
    <source>
        <strain evidence="1">FL130A</strain>
    </source>
</reference>
<protein>
    <submittedName>
        <fullName evidence="1">1357_t:CDS:1</fullName>
    </submittedName>
</protein>
<evidence type="ECO:0000313" key="2">
    <source>
        <dbReference type="Proteomes" id="UP000789508"/>
    </source>
</evidence>
<dbReference type="AlphaFoldDB" id="A0A9N9B1Z9"/>
<gene>
    <name evidence="1" type="ORF">ALEPTO_LOCUS5848</name>
</gene>
<comment type="caution">
    <text evidence="1">The sequence shown here is derived from an EMBL/GenBank/DDBJ whole genome shotgun (WGS) entry which is preliminary data.</text>
</comment>
<dbReference type="EMBL" id="CAJVPS010001787">
    <property type="protein sequence ID" value="CAG8550405.1"/>
    <property type="molecule type" value="Genomic_DNA"/>
</dbReference>
<accession>A0A9N9B1Z9</accession>
<organism evidence="1 2">
    <name type="scientific">Ambispora leptoticha</name>
    <dbReference type="NCBI Taxonomy" id="144679"/>
    <lineage>
        <taxon>Eukaryota</taxon>
        <taxon>Fungi</taxon>
        <taxon>Fungi incertae sedis</taxon>
        <taxon>Mucoromycota</taxon>
        <taxon>Glomeromycotina</taxon>
        <taxon>Glomeromycetes</taxon>
        <taxon>Archaeosporales</taxon>
        <taxon>Ambisporaceae</taxon>
        <taxon>Ambispora</taxon>
    </lineage>
</organism>
<keyword evidence="2" id="KW-1185">Reference proteome</keyword>
<proteinExistence type="predicted"/>
<sequence>MNFYHDQTDSQENNDQIIDEVLEDISEVLETIISILDQQTVIEERWIMLANIK</sequence>
<dbReference type="Proteomes" id="UP000789508">
    <property type="component" value="Unassembled WGS sequence"/>
</dbReference>
<name>A0A9N9B1Z9_9GLOM</name>
<evidence type="ECO:0000313" key="1">
    <source>
        <dbReference type="EMBL" id="CAG8550405.1"/>
    </source>
</evidence>